<dbReference type="RefSeq" id="WP_138140017.1">
    <property type="nucleotide sequence ID" value="NZ_VBUF01000005.1"/>
</dbReference>
<name>A0A5R9GWQ0_9BACT</name>
<evidence type="ECO:0000313" key="1">
    <source>
        <dbReference type="EMBL" id="TLS71062.1"/>
    </source>
</evidence>
<comment type="caution">
    <text evidence="1">The sequence shown here is derived from an EMBL/GenBank/DDBJ whole genome shotgun (WGS) entry which is preliminary data.</text>
</comment>
<proteinExistence type="predicted"/>
<dbReference type="Proteomes" id="UP000308001">
    <property type="component" value="Unassembled WGS sequence"/>
</dbReference>
<protein>
    <submittedName>
        <fullName evidence="1">Uncharacterized protein</fullName>
    </submittedName>
</protein>
<evidence type="ECO:0000313" key="2">
    <source>
        <dbReference type="Proteomes" id="UP000308001"/>
    </source>
</evidence>
<accession>A0A5R9GWQ0</accession>
<organism evidence="1 2">
    <name type="scientific">Aliarcobacter thereius</name>
    <dbReference type="NCBI Taxonomy" id="544718"/>
    <lineage>
        <taxon>Bacteria</taxon>
        <taxon>Pseudomonadati</taxon>
        <taxon>Campylobacterota</taxon>
        <taxon>Epsilonproteobacteria</taxon>
        <taxon>Campylobacterales</taxon>
        <taxon>Arcobacteraceae</taxon>
        <taxon>Aliarcobacter</taxon>
    </lineage>
</organism>
<sequence length="189" mass="22515">MKEVVIKVRLKKEEEKEELFKIAKKEGYKTFSEFFRAKMKKDFSEIYRSQLNTFDLNSENKSMNKYIKFNVTEEDKALFTKKAFDNGYKNISTFAREMLKSSLSEDYVNEIEQLEKLRIDTMRTRQAIANLSSNINQILKAYNSGEHPSRWIERDLANRENLLPEVKYLVAQNKMITEELDKMIKKRKV</sequence>
<dbReference type="EMBL" id="VBUF01000005">
    <property type="protein sequence ID" value="TLS71062.1"/>
    <property type="molecule type" value="Genomic_DNA"/>
</dbReference>
<gene>
    <name evidence="1" type="ORF">FE246_08855</name>
</gene>
<reference evidence="1 2" key="1">
    <citation type="submission" date="2019-05" db="EMBL/GenBank/DDBJ databases">
        <title>Arcobacter cibarius and Arcobacter thereius providing challenges in identification an antibiotic susceptibility and Quinolone resistance.</title>
        <authorList>
            <person name="Busch A."/>
            <person name="Hanel I."/>
            <person name="Hotzel H."/>
            <person name="Tomaso H."/>
        </authorList>
    </citation>
    <scope>NUCLEOTIDE SEQUENCE [LARGE SCALE GENOMIC DNA]</scope>
    <source>
        <strain evidence="1 2">17CS1191_2</strain>
    </source>
</reference>
<dbReference type="AlphaFoldDB" id="A0A5R9GWQ0"/>